<dbReference type="GO" id="GO:0016887">
    <property type="term" value="F:ATP hydrolysis activity"/>
    <property type="evidence" value="ECO:0007669"/>
    <property type="project" value="InterPro"/>
</dbReference>
<name>A0A7J3MZY3_9CREN</name>
<dbReference type="Pfam" id="PF00005">
    <property type="entry name" value="ABC_tran"/>
    <property type="match status" value="1"/>
</dbReference>
<evidence type="ECO:0000259" key="7">
    <source>
        <dbReference type="PROSITE" id="PS50893"/>
    </source>
</evidence>
<accession>A0A7J3MZY3</accession>
<dbReference type="SUPFAM" id="SSF52540">
    <property type="entry name" value="P-loop containing nucleoside triphosphate hydrolases"/>
    <property type="match status" value="1"/>
</dbReference>
<dbReference type="InterPro" id="IPR003439">
    <property type="entry name" value="ABC_transporter-like_ATP-bd"/>
</dbReference>
<evidence type="ECO:0000256" key="1">
    <source>
        <dbReference type="ARBA" id="ARBA00004202"/>
    </source>
</evidence>
<organism evidence="9">
    <name type="scientific">Ignisphaera aggregans</name>
    <dbReference type="NCBI Taxonomy" id="334771"/>
    <lineage>
        <taxon>Archaea</taxon>
        <taxon>Thermoproteota</taxon>
        <taxon>Thermoprotei</taxon>
        <taxon>Desulfurococcales</taxon>
        <taxon>Desulfurococcaceae</taxon>
        <taxon>Ignisphaera</taxon>
    </lineage>
</organism>
<dbReference type="EMBL" id="DTAU01000041">
    <property type="protein sequence ID" value="HFQ78424.1"/>
    <property type="molecule type" value="Genomic_DNA"/>
</dbReference>
<evidence type="ECO:0000256" key="4">
    <source>
        <dbReference type="ARBA" id="ARBA00022741"/>
    </source>
</evidence>
<evidence type="ECO:0000256" key="5">
    <source>
        <dbReference type="ARBA" id="ARBA00022840"/>
    </source>
</evidence>
<comment type="function">
    <text evidence="6">Probably part of an ABC transporter complex. Responsible for energy coupling to the transport system.</text>
</comment>
<dbReference type="GO" id="GO:0042626">
    <property type="term" value="F:ATPase-coupled transmembrane transporter activity"/>
    <property type="evidence" value="ECO:0007669"/>
    <property type="project" value="TreeGrafter"/>
</dbReference>
<dbReference type="InterPro" id="IPR050095">
    <property type="entry name" value="ECF_ABC_transporter_ATP-bd"/>
</dbReference>
<protein>
    <submittedName>
        <fullName evidence="9">ABC transporter ATP-binding protein</fullName>
    </submittedName>
</protein>
<dbReference type="InterPro" id="IPR015856">
    <property type="entry name" value="ABC_transpr_CbiO/EcfA_su"/>
</dbReference>
<dbReference type="PROSITE" id="PS50893">
    <property type="entry name" value="ABC_TRANSPORTER_2"/>
    <property type="match status" value="1"/>
</dbReference>
<gene>
    <name evidence="8" type="ORF">ENT99_01805</name>
    <name evidence="9" type="ORF">ENU64_06795</name>
</gene>
<sequence>MYMSVCIETRSLSVENTEGLKILDDVSIDISCGDFVIVSGPSGGGKSTLLKIFIGIVEAFRNLKVSGYVRVLDVDVLKEGFRKLLGKVGIVFQNPINEIFSLTVEEEIAFPLENMNLEPIEISKRIDRALHIVNIENLRNRLVHELSMGQIQRVVLASVIAMEPQILLLDEPCAYMDPGSKRRFYEYVYSYWRNSNVTVIVVEHDLDYVLGYATKLLILNRRVVAYGNPIDVLSRVRVEDYGIKEPIYIKMCRGFGKSAKSVEEAIDCLKKFICRDRK</sequence>
<dbReference type="GO" id="GO:0005524">
    <property type="term" value="F:ATP binding"/>
    <property type="evidence" value="ECO:0007669"/>
    <property type="project" value="UniProtKB-KW"/>
</dbReference>
<dbReference type="GO" id="GO:0043190">
    <property type="term" value="C:ATP-binding cassette (ABC) transporter complex"/>
    <property type="evidence" value="ECO:0007669"/>
    <property type="project" value="TreeGrafter"/>
</dbReference>
<dbReference type="EMBL" id="DTDH01000184">
    <property type="protein sequence ID" value="HGT99118.1"/>
    <property type="molecule type" value="Genomic_DNA"/>
</dbReference>
<evidence type="ECO:0000256" key="3">
    <source>
        <dbReference type="ARBA" id="ARBA00022448"/>
    </source>
</evidence>
<keyword evidence="5 9" id="KW-0067">ATP-binding</keyword>
<evidence type="ECO:0000313" key="8">
    <source>
        <dbReference type="EMBL" id="HFQ78424.1"/>
    </source>
</evidence>
<dbReference type="CDD" id="cd03225">
    <property type="entry name" value="ABC_cobalt_CbiO_domain1"/>
    <property type="match status" value="1"/>
</dbReference>
<keyword evidence="3" id="KW-0813">Transport</keyword>
<proteinExistence type="inferred from homology"/>
<dbReference type="AlphaFoldDB" id="A0A7J3MZY3"/>
<evidence type="ECO:0000256" key="6">
    <source>
        <dbReference type="ARBA" id="ARBA00025157"/>
    </source>
</evidence>
<evidence type="ECO:0000256" key="2">
    <source>
        <dbReference type="ARBA" id="ARBA00005417"/>
    </source>
</evidence>
<evidence type="ECO:0000313" key="9">
    <source>
        <dbReference type="EMBL" id="HGT99118.1"/>
    </source>
</evidence>
<dbReference type="Gene3D" id="3.40.50.300">
    <property type="entry name" value="P-loop containing nucleotide triphosphate hydrolases"/>
    <property type="match status" value="1"/>
</dbReference>
<dbReference type="InterPro" id="IPR027417">
    <property type="entry name" value="P-loop_NTPase"/>
</dbReference>
<comment type="subcellular location">
    <subcellularLocation>
        <location evidence="1">Cell membrane</location>
        <topology evidence="1">Peripheral membrane protein</topology>
    </subcellularLocation>
</comment>
<dbReference type="PANTHER" id="PTHR43553">
    <property type="entry name" value="HEAVY METAL TRANSPORTER"/>
    <property type="match status" value="1"/>
</dbReference>
<feature type="domain" description="ABC transporter" evidence="7">
    <location>
        <begin position="7"/>
        <end position="246"/>
    </location>
</feature>
<dbReference type="InterPro" id="IPR003593">
    <property type="entry name" value="AAA+_ATPase"/>
</dbReference>
<dbReference type="PANTHER" id="PTHR43553:SF24">
    <property type="entry name" value="ENERGY-COUPLING FACTOR TRANSPORTER ATP-BINDING PROTEIN ECFA1"/>
    <property type="match status" value="1"/>
</dbReference>
<reference evidence="9" key="1">
    <citation type="journal article" date="2020" name="mSystems">
        <title>Genome- and Community-Level Interaction Insights into Carbon Utilization and Element Cycling Functions of Hydrothermarchaeota in Hydrothermal Sediment.</title>
        <authorList>
            <person name="Zhou Z."/>
            <person name="Liu Y."/>
            <person name="Xu W."/>
            <person name="Pan J."/>
            <person name="Luo Z.H."/>
            <person name="Li M."/>
        </authorList>
    </citation>
    <scope>NUCLEOTIDE SEQUENCE [LARGE SCALE GENOMIC DNA]</scope>
    <source>
        <strain evidence="8">SpSt-629</strain>
        <strain evidence="9">SpSt-688</strain>
    </source>
</reference>
<keyword evidence="4" id="KW-0547">Nucleotide-binding</keyword>
<dbReference type="SMART" id="SM00382">
    <property type="entry name" value="AAA"/>
    <property type="match status" value="1"/>
</dbReference>
<comment type="similarity">
    <text evidence="2">Belongs to the ABC transporter superfamily.</text>
</comment>
<comment type="caution">
    <text evidence="9">The sequence shown here is derived from an EMBL/GenBank/DDBJ whole genome shotgun (WGS) entry which is preliminary data.</text>
</comment>